<dbReference type="EMBL" id="FCOI02000031">
    <property type="protein sequence ID" value="SAK88178.1"/>
    <property type="molecule type" value="Genomic_DNA"/>
</dbReference>
<gene>
    <name evidence="1" type="ORF">AWB76_06292</name>
</gene>
<proteinExistence type="predicted"/>
<evidence type="ECO:0000313" key="1">
    <source>
        <dbReference type="EMBL" id="SAK88178.1"/>
    </source>
</evidence>
<reference evidence="2" key="1">
    <citation type="submission" date="2016-01" db="EMBL/GenBank/DDBJ databases">
        <authorList>
            <person name="Peeters Charlotte."/>
        </authorList>
    </citation>
    <scope>NUCLEOTIDE SEQUENCE [LARGE SCALE GENOMIC DNA]</scope>
</reference>
<organism evidence="1 2">
    <name type="scientific">Caballeronia temeraria</name>
    <dbReference type="NCBI Taxonomy" id="1777137"/>
    <lineage>
        <taxon>Bacteria</taxon>
        <taxon>Pseudomonadati</taxon>
        <taxon>Pseudomonadota</taxon>
        <taxon>Betaproteobacteria</taxon>
        <taxon>Burkholderiales</taxon>
        <taxon>Burkholderiaceae</taxon>
        <taxon>Caballeronia</taxon>
    </lineage>
</organism>
<accession>A0A158D0S0</accession>
<evidence type="ECO:0000313" key="2">
    <source>
        <dbReference type="Proteomes" id="UP000054624"/>
    </source>
</evidence>
<keyword evidence="2" id="KW-1185">Reference proteome</keyword>
<dbReference type="STRING" id="1777137.AWB76_06292"/>
<sequence>MYRLARPTVQNTTRPFVWVDAWIPEDRRSGIPVLDDAWVRAGVYRTRAYIDDNKKTLAPFLESGLNEMEVGD</sequence>
<dbReference type="Proteomes" id="UP000054624">
    <property type="component" value="Unassembled WGS sequence"/>
</dbReference>
<name>A0A158D0S0_9BURK</name>
<protein>
    <submittedName>
        <fullName evidence="1">Gp64</fullName>
    </submittedName>
</protein>
<dbReference type="AlphaFoldDB" id="A0A158D0S0"/>